<gene>
    <name evidence="2" type="ORF">R3P38DRAFT_3226791</name>
</gene>
<name>A0AAV9ZUE6_9AGAR</name>
<evidence type="ECO:0000313" key="2">
    <source>
        <dbReference type="EMBL" id="KAK6992136.1"/>
    </source>
</evidence>
<evidence type="ECO:0000313" key="3">
    <source>
        <dbReference type="Proteomes" id="UP001362999"/>
    </source>
</evidence>
<feature type="compositionally biased region" description="Acidic residues" evidence="1">
    <location>
        <begin position="9"/>
        <end position="25"/>
    </location>
</feature>
<sequence length="50" mass="6081">MLPTTRTDYDEDDDLFSDESEDEKEEPVQVEKYEHVDEYVWPPLHLEPLR</sequence>
<dbReference type="AlphaFoldDB" id="A0AAV9ZUE6"/>
<evidence type="ECO:0000256" key="1">
    <source>
        <dbReference type="SAM" id="MobiDB-lite"/>
    </source>
</evidence>
<protein>
    <submittedName>
        <fullName evidence="2">Uncharacterized protein</fullName>
    </submittedName>
</protein>
<comment type="caution">
    <text evidence="2">The sequence shown here is derived from an EMBL/GenBank/DDBJ whole genome shotgun (WGS) entry which is preliminary data.</text>
</comment>
<dbReference type="EMBL" id="JAWWNJ010000113">
    <property type="protein sequence ID" value="KAK6992136.1"/>
    <property type="molecule type" value="Genomic_DNA"/>
</dbReference>
<keyword evidence="3" id="KW-1185">Reference proteome</keyword>
<feature type="region of interest" description="Disordered" evidence="1">
    <location>
        <begin position="1"/>
        <end position="31"/>
    </location>
</feature>
<dbReference type="Proteomes" id="UP001362999">
    <property type="component" value="Unassembled WGS sequence"/>
</dbReference>
<organism evidence="2 3">
    <name type="scientific">Favolaschia claudopus</name>
    <dbReference type="NCBI Taxonomy" id="2862362"/>
    <lineage>
        <taxon>Eukaryota</taxon>
        <taxon>Fungi</taxon>
        <taxon>Dikarya</taxon>
        <taxon>Basidiomycota</taxon>
        <taxon>Agaricomycotina</taxon>
        <taxon>Agaricomycetes</taxon>
        <taxon>Agaricomycetidae</taxon>
        <taxon>Agaricales</taxon>
        <taxon>Marasmiineae</taxon>
        <taxon>Mycenaceae</taxon>
        <taxon>Favolaschia</taxon>
    </lineage>
</organism>
<accession>A0AAV9ZUE6</accession>
<reference evidence="2 3" key="1">
    <citation type="journal article" date="2024" name="J Genomics">
        <title>Draft genome sequencing and assembly of Favolaschia claudopus CIRM-BRFM 2984 isolated from oak limbs.</title>
        <authorList>
            <person name="Navarro D."/>
            <person name="Drula E."/>
            <person name="Chaduli D."/>
            <person name="Cazenave R."/>
            <person name="Ahrendt S."/>
            <person name="Wang J."/>
            <person name="Lipzen A."/>
            <person name="Daum C."/>
            <person name="Barry K."/>
            <person name="Grigoriev I.V."/>
            <person name="Favel A."/>
            <person name="Rosso M.N."/>
            <person name="Martin F."/>
        </authorList>
    </citation>
    <scope>NUCLEOTIDE SEQUENCE [LARGE SCALE GENOMIC DNA]</scope>
    <source>
        <strain evidence="2 3">CIRM-BRFM 2984</strain>
    </source>
</reference>
<proteinExistence type="predicted"/>